<organism evidence="2 3">
    <name type="scientific">Pseudomonas hunanensis</name>
    <dbReference type="NCBI Taxonomy" id="1247546"/>
    <lineage>
        <taxon>Bacteria</taxon>
        <taxon>Pseudomonadati</taxon>
        <taxon>Pseudomonadota</taxon>
        <taxon>Gammaproteobacteria</taxon>
        <taxon>Pseudomonadales</taxon>
        <taxon>Pseudomonadaceae</taxon>
        <taxon>Pseudomonas</taxon>
    </lineage>
</organism>
<dbReference type="EMBL" id="QJRE01000119">
    <property type="protein sequence ID" value="NWL49577.1"/>
    <property type="molecule type" value="Genomic_DNA"/>
</dbReference>
<gene>
    <name evidence="2" type="ORF">DM819_27815</name>
</gene>
<protein>
    <submittedName>
        <fullName evidence="2">DUF2384 domain-containing protein</fullName>
    </submittedName>
</protein>
<dbReference type="RefSeq" id="WP_179053524.1">
    <property type="nucleotide sequence ID" value="NZ_QJRE01000119.1"/>
</dbReference>
<evidence type="ECO:0000313" key="3">
    <source>
        <dbReference type="Proteomes" id="UP000704738"/>
    </source>
</evidence>
<dbReference type="InterPro" id="IPR024467">
    <property type="entry name" value="Xre/MbcA/ParS-like_toxin-bd"/>
</dbReference>
<dbReference type="AlphaFoldDB" id="A0ABD6N6Y1"/>
<evidence type="ECO:0000313" key="2">
    <source>
        <dbReference type="EMBL" id="NWL49577.1"/>
    </source>
</evidence>
<feature type="domain" description="Antitoxin Xre/MbcA/ParS-like toxin-binding" evidence="1">
    <location>
        <begin position="11"/>
        <end position="60"/>
    </location>
</feature>
<sequence length="62" mass="7037">MDYTLLIFGEAERIFGDKAKAAVWLSKRRAAFEGRSALEIVVDEAGYQRVGDELIRLEEGYI</sequence>
<accession>A0ABD6N6Y1</accession>
<comment type="caution">
    <text evidence="2">The sequence shown here is derived from an EMBL/GenBank/DDBJ whole genome shotgun (WGS) entry which is preliminary data.</text>
</comment>
<name>A0ABD6N6Y1_9PSED</name>
<evidence type="ECO:0000259" key="1">
    <source>
        <dbReference type="Pfam" id="PF09722"/>
    </source>
</evidence>
<proteinExistence type="predicted"/>
<dbReference type="Proteomes" id="UP000704738">
    <property type="component" value="Unassembled WGS sequence"/>
</dbReference>
<dbReference type="Pfam" id="PF09722">
    <property type="entry name" value="Xre_MbcA_ParS_C"/>
    <property type="match status" value="1"/>
</dbReference>
<reference evidence="2 3" key="1">
    <citation type="submission" date="2018-06" db="EMBL/GenBank/DDBJ databases">
        <title>Bacteria isolated from soil of Wuhan.</title>
        <authorList>
            <person name="Xiang W."/>
            <person name="Huang C."/>
        </authorList>
    </citation>
    <scope>NUCLEOTIDE SEQUENCE [LARGE SCALE GENOMIC DNA]</scope>
    <source>
        <strain evidence="3">xwS4</strain>
    </source>
</reference>